<name>A0AAU8I0B5_9CAUD</name>
<evidence type="ECO:0000313" key="1">
    <source>
        <dbReference type="EMBL" id="XCI78184.1"/>
    </source>
</evidence>
<proteinExistence type="predicted"/>
<accession>A0AAU8I0B5</accession>
<dbReference type="EMBL" id="PP895363">
    <property type="protein sequence ID" value="XCI78184.1"/>
    <property type="molecule type" value="Genomic_DNA"/>
</dbReference>
<reference evidence="1" key="1">
    <citation type="submission" date="2024-06" db="EMBL/GenBank/DDBJ databases">
        <title>High activity and specificity of bacteriophage cocktails against carbapenem-resistant Klebsiella pneumoniae belonging to high-risk clones CG258 and ST307.</title>
        <authorList>
            <person name="Jimenez Quiceno J."/>
            <person name="Salazar Ospina L."/>
            <person name="Tellez Carrasquilla S."/>
        </authorList>
    </citation>
    <scope>NUCLEOTIDE SEQUENCE</scope>
</reference>
<organism evidence="1">
    <name type="scientific">Klebsiella phage FKP3</name>
    <dbReference type="NCBI Taxonomy" id="3231233"/>
    <lineage>
        <taxon>Viruses</taxon>
        <taxon>Duplodnaviria</taxon>
        <taxon>Heunggongvirae</taxon>
        <taxon>Uroviricota</taxon>
        <taxon>Caudoviricetes</taxon>
        <taxon>Stephanstirmvirinae</taxon>
        <taxon>Justusliebigvirus</taxon>
    </lineage>
</organism>
<protein>
    <submittedName>
        <fullName evidence="1">Uncharacterized protein</fullName>
    </submittedName>
</protein>
<sequence>MSRDIDAVMAKALEAQKTIRELEELAHQNDFGFEITCSGEMTFEDWQSSDCFGEGNSETFGVYADGSVWVTSSC</sequence>